<accession>A0A8X7SGX9</accession>
<comment type="caution">
    <text evidence="2">The sequence shown here is derived from an EMBL/GenBank/DDBJ whole genome shotgun (WGS) entry which is preliminary data.</text>
</comment>
<feature type="transmembrane region" description="Helical" evidence="1">
    <location>
        <begin position="20"/>
        <end position="46"/>
    </location>
</feature>
<keyword evidence="3" id="KW-1185">Reference proteome</keyword>
<dbReference type="OrthoDB" id="1936751at2759"/>
<protein>
    <submittedName>
        <fullName evidence="2">Uncharacterized protein</fullName>
    </submittedName>
</protein>
<keyword evidence="1" id="KW-0812">Transmembrane</keyword>
<gene>
    <name evidence="2" type="ORF">Bca52824_033881</name>
</gene>
<dbReference type="EMBL" id="JAAMPC010000007">
    <property type="protein sequence ID" value="KAG2305230.1"/>
    <property type="molecule type" value="Genomic_DNA"/>
</dbReference>
<organism evidence="2 3">
    <name type="scientific">Brassica carinata</name>
    <name type="common">Ethiopian mustard</name>
    <name type="synonym">Abyssinian cabbage</name>
    <dbReference type="NCBI Taxonomy" id="52824"/>
    <lineage>
        <taxon>Eukaryota</taxon>
        <taxon>Viridiplantae</taxon>
        <taxon>Streptophyta</taxon>
        <taxon>Embryophyta</taxon>
        <taxon>Tracheophyta</taxon>
        <taxon>Spermatophyta</taxon>
        <taxon>Magnoliopsida</taxon>
        <taxon>eudicotyledons</taxon>
        <taxon>Gunneridae</taxon>
        <taxon>Pentapetalae</taxon>
        <taxon>rosids</taxon>
        <taxon>malvids</taxon>
        <taxon>Brassicales</taxon>
        <taxon>Brassicaceae</taxon>
        <taxon>Brassiceae</taxon>
        <taxon>Brassica</taxon>
    </lineage>
</organism>
<dbReference type="PANTHER" id="PTHR34781:SF2">
    <property type="entry name" value="TRANSMEMBRANE PROTEIN"/>
    <property type="match status" value="1"/>
</dbReference>
<dbReference type="PANTHER" id="PTHR34781">
    <property type="entry name" value="TRANSMEMBRANE PROTEIN"/>
    <property type="match status" value="1"/>
</dbReference>
<dbReference type="AlphaFoldDB" id="A0A8X7SGX9"/>
<keyword evidence="1" id="KW-1133">Transmembrane helix</keyword>
<sequence>MYHTLSVALMLCGSVTFFNGFLLLPLVLSLIVVLYVAGIVSVISMAGRSILSFMLTPPPCSSRKEISGKEPIVVRSNTSSRKRVGAGAKNLGRLDLNVELSNEVEEAVVAGGRRESNREVDNIIEGIEFFEESARVDLQKPRTLLELGEKWRGRGDEISSRLRLVTEKLGHGVRHHEEDEDEARVRTSLTLIWRRATTTWTRLVVERSRAAVMETSARA</sequence>
<evidence type="ECO:0000313" key="3">
    <source>
        <dbReference type="Proteomes" id="UP000886595"/>
    </source>
</evidence>
<keyword evidence="1" id="KW-0472">Membrane</keyword>
<reference evidence="2 3" key="1">
    <citation type="submission" date="2020-02" db="EMBL/GenBank/DDBJ databases">
        <authorList>
            <person name="Ma Q."/>
            <person name="Huang Y."/>
            <person name="Song X."/>
            <person name="Pei D."/>
        </authorList>
    </citation>
    <scope>NUCLEOTIDE SEQUENCE [LARGE SCALE GENOMIC DNA]</scope>
    <source>
        <strain evidence="2">Sxm20200214</strain>
        <tissue evidence="2">Leaf</tissue>
    </source>
</reference>
<name>A0A8X7SGX9_BRACI</name>
<dbReference type="Proteomes" id="UP000886595">
    <property type="component" value="Unassembled WGS sequence"/>
</dbReference>
<proteinExistence type="predicted"/>
<evidence type="ECO:0000256" key="1">
    <source>
        <dbReference type="SAM" id="Phobius"/>
    </source>
</evidence>
<evidence type="ECO:0000313" key="2">
    <source>
        <dbReference type="EMBL" id="KAG2305230.1"/>
    </source>
</evidence>